<reference evidence="3 4" key="1">
    <citation type="journal article" date="2013" name="Genome Announc.">
        <title>Genome Sequence of Novosphingobium lindaniclasticum LE124T, Isolated from a Hexachlorocyclohexane Dumpsite.</title>
        <authorList>
            <person name="Saxena A."/>
            <person name="Nayyar N."/>
            <person name="Sangwan N."/>
            <person name="Kumari R."/>
            <person name="Khurana J.P."/>
            <person name="Lal R."/>
        </authorList>
    </citation>
    <scope>NUCLEOTIDE SEQUENCE [LARGE SCALE GENOMIC DNA]</scope>
    <source>
        <strain evidence="3 4">LE124</strain>
    </source>
</reference>
<feature type="compositionally biased region" description="Basic and acidic residues" evidence="1">
    <location>
        <begin position="174"/>
        <end position="189"/>
    </location>
</feature>
<feature type="region of interest" description="Disordered" evidence="1">
    <location>
        <begin position="161"/>
        <end position="201"/>
    </location>
</feature>
<evidence type="ECO:0008006" key="5">
    <source>
        <dbReference type="Google" id="ProtNLM"/>
    </source>
</evidence>
<gene>
    <name evidence="3" type="ORF">L284_15080</name>
</gene>
<evidence type="ECO:0000313" key="3">
    <source>
        <dbReference type="EMBL" id="EQB12575.1"/>
    </source>
</evidence>
<proteinExistence type="predicted"/>
<evidence type="ECO:0000256" key="2">
    <source>
        <dbReference type="SAM" id="SignalP"/>
    </source>
</evidence>
<dbReference type="AlphaFoldDB" id="T0ILC5"/>
<evidence type="ECO:0000313" key="4">
    <source>
        <dbReference type="Proteomes" id="UP000015527"/>
    </source>
</evidence>
<keyword evidence="2" id="KW-0732">Signal</keyword>
<feature type="chain" id="PRO_5004577325" description="DUF4124 domain-containing protein" evidence="2">
    <location>
        <begin position="28"/>
        <end position="201"/>
    </location>
</feature>
<accession>T0ILC5</accession>
<organism evidence="3 4">
    <name type="scientific">Novosphingobium lindaniclasticum LE124</name>
    <dbReference type="NCBI Taxonomy" id="1096930"/>
    <lineage>
        <taxon>Bacteria</taxon>
        <taxon>Pseudomonadati</taxon>
        <taxon>Pseudomonadota</taxon>
        <taxon>Alphaproteobacteria</taxon>
        <taxon>Sphingomonadales</taxon>
        <taxon>Sphingomonadaceae</taxon>
        <taxon>Novosphingobium</taxon>
    </lineage>
</organism>
<evidence type="ECO:0000256" key="1">
    <source>
        <dbReference type="SAM" id="MobiDB-lite"/>
    </source>
</evidence>
<dbReference type="OrthoDB" id="7391233at2"/>
<dbReference type="EMBL" id="ATHL01000095">
    <property type="protein sequence ID" value="EQB12575.1"/>
    <property type="molecule type" value="Genomic_DNA"/>
</dbReference>
<feature type="signal peptide" evidence="2">
    <location>
        <begin position="1"/>
        <end position="27"/>
    </location>
</feature>
<name>T0ILC5_9SPHN</name>
<sequence>MTRLLTTAAAFATFGLGLSMGALPAAAQDSSVADDLGSGDKVNQLIVYGDDPCPAGTNGEITVCARKAEAERFRIPEPLRGIDRPQSEAWTNKVQAYETVGAFGNMSCSPVGPGGASGCTQKLIRQAAAERKNGSEVRFSELIEAEREKRLSTIDAEAAEQQKRVEEAENAYFEQRKRQEAEADAKADATDAALPQPKAKK</sequence>
<dbReference type="Proteomes" id="UP000015527">
    <property type="component" value="Unassembled WGS sequence"/>
</dbReference>
<dbReference type="PATRIC" id="fig|1096930.3.peg.2999"/>
<dbReference type="eggNOG" id="ENOG5032DM3">
    <property type="taxonomic scope" value="Bacteria"/>
</dbReference>
<dbReference type="RefSeq" id="WP_021234836.1">
    <property type="nucleotide sequence ID" value="NZ_ATHL01000095.1"/>
</dbReference>
<keyword evidence="4" id="KW-1185">Reference proteome</keyword>
<comment type="caution">
    <text evidence="3">The sequence shown here is derived from an EMBL/GenBank/DDBJ whole genome shotgun (WGS) entry which is preliminary data.</text>
</comment>
<protein>
    <recommendedName>
        <fullName evidence="5">DUF4124 domain-containing protein</fullName>
    </recommendedName>
</protein>